<evidence type="ECO:0000256" key="5">
    <source>
        <dbReference type="SAM" id="SignalP"/>
    </source>
</evidence>
<dbReference type="PANTHER" id="PTHR21700">
    <property type="entry name" value="TRANSTHYRETIN-LIKE FAMILY PROTEIN-RELATED"/>
    <property type="match status" value="1"/>
</dbReference>
<evidence type="ECO:0000256" key="1">
    <source>
        <dbReference type="ARBA" id="ARBA00004613"/>
    </source>
</evidence>
<dbReference type="InterPro" id="IPR038479">
    <property type="entry name" value="Transthyretin-like_sf"/>
</dbReference>
<feature type="chain" id="PRO_5044875242" evidence="5">
    <location>
        <begin position="19"/>
        <end position="140"/>
    </location>
</feature>
<organism evidence="6 7">
    <name type="scientific">Gnathostoma spinigerum</name>
    <dbReference type="NCBI Taxonomy" id="75299"/>
    <lineage>
        <taxon>Eukaryota</taxon>
        <taxon>Metazoa</taxon>
        <taxon>Ecdysozoa</taxon>
        <taxon>Nematoda</taxon>
        <taxon>Chromadorea</taxon>
        <taxon>Rhabditida</taxon>
        <taxon>Spirurina</taxon>
        <taxon>Gnathostomatomorpha</taxon>
        <taxon>Gnathostomatoidea</taxon>
        <taxon>Gnathostomatidae</taxon>
        <taxon>Gnathostoma</taxon>
    </lineage>
</organism>
<accession>A0ABD6ED99</accession>
<evidence type="ECO:0000256" key="4">
    <source>
        <dbReference type="ARBA" id="ARBA00022729"/>
    </source>
</evidence>
<protein>
    <submittedName>
        <fullName evidence="6">Uncharacterized protein</fullName>
    </submittedName>
</protein>
<dbReference type="Gene3D" id="2.60.40.3330">
    <property type="match status" value="1"/>
</dbReference>
<keyword evidence="4 5" id="KW-0732">Signal</keyword>
<proteinExistence type="inferred from homology"/>
<dbReference type="Proteomes" id="UP001608902">
    <property type="component" value="Unassembled WGS sequence"/>
</dbReference>
<evidence type="ECO:0000256" key="3">
    <source>
        <dbReference type="ARBA" id="ARBA00022525"/>
    </source>
</evidence>
<evidence type="ECO:0000256" key="2">
    <source>
        <dbReference type="ARBA" id="ARBA00010112"/>
    </source>
</evidence>
<keyword evidence="3" id="KW-0964">Secreted</keyword>
<gene>
    <name evidence="6" type="ORF">AB6A40_004699</name>
</gene>
<dbReference type="GO" id="GO:0005576">
    <property type="term" value="C:extracellular region"/>
    <property type="evidence" value="ECO:0007669"/>
    <property type="project" value="UniProtKB-SubCell"/>
</dbReference>
<comment type="subcellular location">
    <subcellularLocation>
        <location evidence="1">Secreted</location>
    </subcellularLocation>
</comment>
<name>A0ABD6ED99_9BILA</name>
<comment type="caution">
    <text evidence="6">The sequence shown here is derived from an EMBL/GenBank/DDBJ whole genome shotgun (WGS) entry which is preliminary data.</text>
</comment>
<feature type="signal peptide" evidence="5">
    <location>
        <begin position="1"/>
        <end position="18"/>
    </location>
</feature>
<comment type="similarity">
    <text evidence="2">Belongs to the nematode transthyretin-like family.</text>
</comment>
<evidence type="ECO:0000313" key="7">
    <source>
        <dbReference type="Proteomes" id="UP001608902"/>
    </source>
</evidence>
<reference evidence="6 7" key="1">
    <citation type="submission" date="2024-08" db="EMBL/GenBank/DDBJ databases">
        <title>Gnathostoma spinigerum genome.</title>
        <authorList>
            <person name="Gonzalez-Bertolin B."/>
            <person name="Monzon S."/>
            <person name="Zaballos A."/>
            <person name="Jimenez P."/>
            <person name="Dekumyoy P."/>
            <person name="Varona S."/>
            <person name="Cuesta I."/>
            <person name="Sumanam S."/>
            <person name="Adisakwattana P."/>
            <person name="Gasser R.B."/>
            <person name="Hernandez-Gonzalez A."/>
            <person name="Young N.D."/>
            <person name="Perteguer M.J."/>
        </authorList>
    </citation>
    <scope>NUCLEOTIDE SEQUENCE [LARGE SCALE GENOMIC DNA]</scope>
    <source>
        <strain evidence="6">AL3</strain>
        <tissue evidence="6">Liver</tissue>
    </source>
</reference>
<keyword evidence="7" id="KW-1185">Reference proteome</keyword>
<dbReference type="EMBL" id="JBGFUD010002775">
    <property type="protein sequence ID" value="MFH4977990.1"/>
    <property type="molecule type" value="Genomic_DNA"/>
</dbReference>
<sequence length="140" mass="16103">MLIRSILLLPYLVSTTWALFGSMKNVTVVGQLRCDHLPVRADVQLWEKDRIDASDKLNTTMTDNLGRFKIYGQTRELLHIEPYILVNHHCENGVYNEDCDIMDRYDVPSSAEGKLHDFGVIALHLGTPKQKKKCHTKHKE</sequence>
<dbReference type="AlphaFoldDB" id="A0ABD6ED99"/>
<dbReference type="InterPro" id="IPR001534">
    <property type="entry name" value="Transthyretin-like"/>
</dbReference>
<evidence type="ECO:0000313" key="6">
    <source>
        <dbReference type="EMBL" id="MFH4977990.1"/>
    </source>
</evidence>
<dbReference type="Pfam" id="PF01060">
    <property type="entry name" value="TTR-52"/>
    <property type="match status" value="1"/>
</dbReference>